<comment type="similarity">
    <text evidence="1">Belongs to the FAM227 family.</text>
</comment>
<evidence type="ECO:0000313" key="3">
    <source>
        <dbReference type="RefSeq" id="XP_033776143.1"/>
    </source>
</evidence>
<organism evidence="2 3">
    <name type="scientific">Geotrypetes seraphini</name>
    <name type="common">Gaboon caecilian</name>
    <name type="synonym">Caecilia seraphini</name>
    <dbReference type="NCBI Taxonomy" id="260995"/>
    <lineage>
        <taxon>Eukaryota</taxon>
        <taxon>Metazoa</taxon>
        <taxon>Chordata</taxon>
        <taxon>Craniata</taxon>
        <taxon>Vertebrata</taxon>
        <taxon>Euteleostomi</taxon>
        <taxon>Amphibia</taxon>
        <taxon>Gymnophiona</taxon>
        <taxon>Geotrypetes</taxon>
    </lineage>
</organism>
<dbReference type="AlphaFoldDB" id="A0A6P8PN77"/>
<dbReference type="CTD" id="196951"/>
<dbReference type="RefSeq" id="XP_033776147.1">
    <property type="nucleotide sequence ID" value="XM_033920256.1"/>
</dbReference>
<dbReference type="RefSeq" id="XP_033776143.1">
    <property type="nucleotide sequence ID" value="XM_033920252.1"/>
</dbReference>
<evidence type="ECO:0000313" key="5">
    <source>
        <dbReference type="RefSeq" id="XP_033776145.1"/>
    </source>
</evidence>
<dbReference type="PANTHER" id="PTHR33560:SF2">
    <property type="entry name" value="PROTEIN FAM227B"/>
    <property type="match status" value="1"/>
</dbReference>
<protein>
    <submittedName>
        <fullName evidence="3 4">Protein FAM227B isoform X1</fullName>
    </submittedName>
</protein>
<reference evidence="3 4" key="1">
    <citation type="submission" date="2025-04" db="UniProtKB">
        <authorList>
            <consortium name="RefSeq"/>
        </authorList>
    </citation>
    <scope>IDENTIFICATION</scope>
</reference>
<dbReference type="RefSeq" id="XP_033776145.1">
    <property type="nucleotide sequence ID" value="XM_033920254.1"/>
</dbReference>
<dbReference type="Proteomes" id="UP000515159">
    <property type="component" value="Chromosome 14"/>
</dbReference>
<gene>
    <name evidence="3 4 5 6" type="primary">FAM227B</name>
</gene>
<dbReference type="Pfam" id="PF14922">
    <property type="entry name" value="FWWh"/>
    <property type="match status" value="1"/>
</dbReference>
<dbReference type="GeneID" id="117348301"/>
<dbReference type="RefSeq" id="XP_033776144.1">
    <property type="nucleotide sequence ID" value="XM_033920253.1"/>
</dbReference>
<dbReference type="OrthoDB" id="73353at2759"/>
<dbReference type="KEGG" id="gsh:117348301"/>
<name>A0A6P8PN77_GEOSA</name>
<evidence type="ECO:0000313" key="6">
    <source>
        <dbReference type="RefSeq" id="XP_033776147.1"/>
    </source>
</evidence>
<proteinExistence type="inferred from homology"/>
<keyword evidence="2" id="KW-1185">Reference proteome</keyword>
<sequence>MKMLQPPATFEEFLKTQNLGEWPDNPLMDDTISLLLKLGHDYTSEALNEYFYKNAPLKQEIITDLEMKINENVSLLEKYFLQTLNPVTESQIGKSKDAASRMKKTGKEICAFKQVKRREQVEDCTFPGFKKEKLTDLPGNLEGPHVLNYVTKAQNFKAKFLRMWKTWFFSEASVAILQDSFWWFFLEKFKPNQEDQDHLFDRIADSFVALFGSVHYDVKDFFFKVYADCLSQAICAVFWGAFPKSHVIFNDKFKEELINLIFQWVSGIKPVPSSWKKWTLDFNGMIDISQINEILSIEQAGRNQLDFNLDKLIQDAKDTCLSRLLDEEIKDIRSTMDTSSKSATIIESHSIGPGPRFCRVLFKLGGQSPLVCHYLKMHAITNVITNTLTHKLQRTEISRLPSVAPTYQDVIKEAERVRKNVHTGYNILRDKTKKEISEIEHKLQVDMQIERNVFNKEPTMIPEAVDKDMEEFL</sequence>
<accession>A0A6P8PN77</accession>
<evidence type="ECO:0000256" key="1">
    <source>
        <dbReference type="ARBA" id="ARBA00008666"/>
    </source>
</evidence>
<evidence type="ECO:0000313" key="2">
    <source>
        <dbReference type="Proteomes" id="UP000515159"/>
    </source>
</evidence>
<dbReference type="InterPro" id="IPR029417">
    <property type="entry name" value="FAM227"/>
</dbReference>
<evidence type="ECO:0000313" key="4">
    <source>
        <dbReference type="RefSeq" id="XP_033776144.1"/>
    </source>
</evidence>
<dbReference type="PANTHER" id="PTHR33560">
    <property type="entry name" value="PROTEIN FAM227B"/>
    <property type="match status" value="1"/>
</dbReference>